<comment type="caution">
    <text evidence="5">The sequence shown here is derived from an EMBL/GenBank/DDBJ whole genome shotgun (WGS) entry which is preliminary data.</text>
</comment>
<dbReference type="InterPro" id="IPR007340">
    <property type="entry name" value="LysM_Opacity-associatedA"/>
</dbReference>
<keyword evidence="2" id="KW-1133">Transmembrane helix</keyword>
<dbReference type="AlphaFoldDB" id="A0A2T3MS78"/>
<dbReference type="EMBL" id="PYMC01000025">
    <property type="protein sequence ID" value="PSW00448.1"/>
    <property type="molecule type" value="Genomic_DNA"/>
</dbReference>
<evidence type="ECO:0000256" key="2">
    <source>
        <dbReference type="SAM" id="Phobius"/>
    </source>
</evidence>
<evidence type="ECO:0000313" key="5">
    <source>
        <dbReference type="EMBL" id="PSW00448.1"/>
    </source>
</evidence>
<dbReference type="Proteomes" id="UP000240904">
    <property type="component" value="Unassembled WGS sequence"/>
</dbReference>
<keyword evidence="2" id="KW-0812">Transmembrane</keyword>
<gene>
    <name evidence="5" type="ORF">C9I89_20980</name>
</gene>
<feature type="domain" description="Opacity-associated protein A LysM-like" evidence="3">
    <location>
        <begin position="133"/>
        <end position="217"/>
    </location>
</feature>
<feature type="domain" description="Opacity-associated protein A-like N-terminal" evidence="4">
    <location>
        <begin position="44"/>
        <end position="69"/>
    </location>
</feature>
<keyword evidence="6" id="KW-1185">Reference proteome</keyword>
<dbReference type="Pfam" id="PF08525">
    <property type="entry name" value="OapA_N"/>
    <property type="match status" value="1"/>
</dbReference>
<protein>
    <recommendedName>
        <fullName evidence="7">Lysine transporter LysM</fullName>
    </recommendedName>
</protein>
<dbReference type="Pfam" id="PF04225">
    <property type="entry name" value="LysM_OapA"/>
    <property type="match status" value="1"/>
</dbReference>
<sequence>MGQAKRRSNKNNGFKLPGFSFNKIRLTVSKEVWLEKLAPLKVKWQRLPKLHRRALAVLLPLMLVLVLLPASDKTDSSIPEQTVRRDIELNLDNTPEPVEKRAEPVSPKRPSQPVTEFAEPAATTEVKAVAAEQWYKYQVQKGETLAQIFREKALPLSDLYAVAAIEGKGKPLSQIKSGQWLRYKQTANGQLDALQIESSAGDPVMFFRRSDGSFARGQ</sequence>
<evidence type="ECO:0000256" key="1">
    <source>
        <dbReference type="SAM" id="MobiDB-lite"/>
    </source>
</evidence>
<dbReference type="OrthoDB" id="6398769at2"/>
<evidence type="ECO:0000259" key="3">
    <source>
        <dbReference type="Pfam" id="PF04225"/>
    </source>
</evidence>
<dbReference type="InterPro" id="IPR013731">
    <property type="entry name" value="OapA_N"/>
</dbReference>
<feature type="transmembrane region" description="Helical" evidence="2">
    <location>
        <begin position="54"/>
        <end position="71"/>
    </location>
</feature>
<reference evidence="5 6" key="1">
    <citation type="submission" date="2018-03" db="EMBL/GenBank/DDBJ databases">
        <title>Whole genome sequencing of Histamine producing bacteria.</title>
        <authorList>
            <person name="Butler K."/>
        </authorList>
    </citation>
    <scope>NUCLEOTIDE SEQUENCE [LARGE SCALE GENOMIC DNA]</scope>
    <source>
        <strain evidence="5 6">DSM 16190</strain>
    </source>
</reference>
<dbReference type="Gene3D" id="3.10.450.350">
    <property type="match status" value="1"/>
</dbReference>
<proteinExistence type="predicted"/>
<dbReference type="GO" id="GO:0042834">
    <property type="term" value="F:peptidoglycan binding"/>
    <property type="evidence" value="ECO:0007669"/>
    <property type="project" value="InterPro"/>
</dbReference>
<feature type="region of interest" description="Disordered" evidence="1">
    <location>
        <begin position="91"/>
        <end position="119"/>
    </location>
</feature>
<name>A0A2T3MS78_9GAMM</name>
<keyword evidence="2" id="KW-0472">Membrane</keyword>
<evidence type="ECO:0000313" key="6">
    <source>
        <dbReference type="Proteomes" id="UP000240904"/>
    </source>
</evidence>
<organism evidence="5 6">
    <name type="scientific">Photobacterium lipolyticum</name>
    <dbReference type="NCBI Taxonomy" id="266810"/>
    <lineage>
        <taxon>Bacteria</taxon>
        <taxon>Pseudomonadati</taxon>
        <taxon>Pseudomonadota</taxon>
        <taxon>Gammaproteobacteria</taxon>
        <taxon>Vibrionales</taxon>
        <taxon>Vibrionaceae</taxon>
        <taxon>Photobacterium</taxon>
    </lineage>
</organism>
<accession>A0A2T3MS78</accession>
<evidence type="ECO:0008006" key="7">
    <source>
        <dbReference type="Google" id="ProtNLM"/>
    </source>
</evidence>
<dbReference type="RefSeq" id="WP_107285285.1">
    <property type="nucleotide sequence ID" value="NZ_PYMC01000025.1"/>
</dbReference>
<evidence type="ECO:0000259" key="4">
    <source>
        <dbReference type="Pfam" id="PF08525"/>
    </source>
</evidence>